<dbReference type="SUPFAM" id="SSF48452">
    <property type="entry name" value="TPR-like"/>
    <property type="match status" value="1"/>
</dbReference>
<dbReference type="CDD" id="cd02980">
    <property type="entry name" value="TRX_Fd_family"/>
    <property type="match status" value="1"/>
</dbReference>
<dbReference type="InterPro" id="IPR011990">
    <property type="entry name" value="TPR-like_helical_dom_sf"/>
</dbReference>
<dbReference type="EMBL" id="JALLPJ020000028">
    <property type="protein sequence ID" value="KAL3804788.1"/>
    <property type="molecule type" value="Genomic_DNA"/>
</dbReference>
<evidence type="ECO:0000313" key="2">
    <source>
        <dbReference type="Proteomes" id="UP001530400"/>
    </source>
</evidence>
<accession>A0ABD3QX57</accession>
<organism evidence="1 2">
    <name type="scientific">Cyclotella atomus</name>
    <dbReference type="NCBI Taxonomy" id="382360"/>
    <lineage>
        <taxon>Eukaryota</taxon>
        <taxon>Sar</taxon>
        <taxon>Stramenopiles</taxon>
        <taxon>Ochrophyta</taxon>
        <taxon>Bacillariophyta</taxon>
        <taxon>Coscinodiscophyceae</taxon>
        <taxon>Thalassiosirophycidae</taxon>
        <taxon>Stephanodiscales</taxon>
        <taxon>Stephanodiscaceae</taxon>
        <taxon>Cyclotella</taxon>
    </lineage>
</organism>
<dbReference type="AlphaFoldDB" id="A0ABD3QX57"/>
<dbReference type="Gene3D" id="1.25.40.10">
    <property type="entry name" value="Tetratricopeptide repeat domain"/>
    <property type="match status" value="1"/>
</dbReference>
<gene>
    <name evidence="1" type="ORF">ACHAWO_005317</name>
</gene>
<proteinExistence type="predicted"/>
<evidence type="ECO:0000313" key="1">
    <source>
        <dbReference type="EMBL" id="KAL3804788.1"/>
    </source>
</evidence>
<sequence>MLGFVTPLAKGLTTLLLATTSPSNRPSSSSSPKVLRVCTSPACKDDGAISTYDRLTALAPPCLTVIKGGCTSLCGSGPIVELCDTVDAVQSIKRKRVKDDVLTNLLNELLINCKETEDVFPSRMYNRLIDGYNSHILGNAAYQSKDYKSAIDFYEEAIQNGRKPALALQEARDTYTTTQTDEEEEGYPPSLEWLITTFQNSCQARLSLNDIDGARRDAFASIVFSRNKNAISHECLANVCHASGDGMGEYQAVKAAIKEYDRLLVKKPCMDGRDAVGRAEDARVRRNAEERRRELGFRLDRLERELKRT</sequence>
<name>A0ABD3QX57_9STRA</name>
<dbReference type="SUPFAM" id="SSF52833">
    <property type="entry name" value="Thioredoxin-like"/>
    <property type="match status" value="1"/>
</dbReference>
<protein>
    <submittedName>
        <fullName evidence="1">Uncharacterized protein</fullName>
    </submittedName>
</protein>
<dbReference type="Proteomes" id="UP001530400">
    <property type="component" value="Unassembled WGS sequence"/>
</dbReference>
<comment type="caution">
    <text evidence="1">The sequence shown here is derived from an EMBL/GenBank/DDBJ whole genome shotgun (WGS) entry which is preliminary data.</text>
</comment>
<reference evidence="1 2" key="1">
    <citation type="submission" date="2024-10" db="EMBL/GenBank/DDBJ databases">
        <title>Updated reference genomes for cyclostephanoid diatoms.</title>
        <authorList>
            <person name="Roberts W.R."/>
            <person name="Alverson A.J."/>
        </authorList>
    </citation>
    <scope>NUCLEOTIDE SEQUENCE [LARGE SCALE GENOMIC DNA]</scope>
    <source>
        <strain evidence="1 2">AJA010-31</strain>
    </source>
</reference>
<dbReference type="InterPro" id="IPR036249">
    <property type="entry name" value="Thioredoxin-like_sf"/>
</dbReference>
<keyword evidence="2" id="KW-1185">Reference proteome</keyword>